<keyword evidence="2 5" id="KW-0689">Ribosomal protein</keyword>
<feature type="region of interest" description="Disordered" evidence="4">
    <location>
        <begin position="1"/>
        <end position="23"/>
    </location>
</feature>
<evidence type="ECO:0000256" key="2">
    <source>
        <dbReference type="ARBA" id="ARBA00022980"/>
    </source>
</evidence>
<proteinExistence type="inferred from homology"/>
<dbReference type="Proteomes" id="UP000247498">
    <property type="component" value="Unassembled WGS sequence"/>
</dbReference>
<keyword evidence="3" id="KW-0687">Ribonucleoprotein</keyword>
<dbReference type="EMBL" id="BDRX01000127">
    <property type="protein sequence ID" value="GBF98505.1"/>
    <property type="molecule type" value="Genomic_DNA"/>
</dbReference>
<dbReference type="SUPFAM" id="SSF46561">
    <property type="entry name" value="Ribosomal protein L29 (L29p)"/>
    <property type="match status" value="1"/>
</dbReference>
<dbReference type="GO" id="GO:1990904">
    <property type="term" value="C:ribonucleoprotein complex"/>
    <property type="evidence" value="ECO:0007669"/>
    <property type="project" value="UniProtKB-KW"/>
</dbReference>
<dbReference type="InterPro" id="IPR001854">
    <property type="entry name" value="Ribosomal_uL29"/>
</dbReference>
<dbReference type="STRING" id="307507.A0A2V0PN29"/>
<gene>
    <name evidence="5" type="ORF">Rsub_11496</name>
</gene>
<dbReference type="InParanoid" id="A0A2V0PN29"/>
<feature type="region of interest" description="Disordered" evidence="4">
    <location>
        <begin position="67"/>
        <end position="89"/>
    </location>
</feature>
<evidence type="ECO:0000256" key="3">
    <source>
        <dbReference type="ARBA" id="ARBA00023274"/>
    </source>
</evidence>
<keyword evidence="6" id="KW-1185">Reference proteome</keyword>
<evidence type="ECO:0000313" key="6">
    <source>
        <dbReference type="Proteomes" id="UP000247498"/>
    </source>
</evidence>
<dbReference type="GO" id="GO:0003735">
    <property type="term" value="F:structural constituent of ribosome"/>
    <property type="evidence" value="ECO:0007669"/>
    <property type="project" value="InterPro"/>
</dbReference>
<dbReference type="AlphaFoldDB" id="A0A2V0PN29"/>
<evidence type="ECO:0000256" key="1">
    <source>
        <dbReference type="ARBA" id="ARBA00009254"/>
    </source>
</evidence>
<evidence type="ECO:0000313" key="5">
    <source>
        <dbReference type="EMBL" id="GBF98505.1"/>
    </source>
</evidence>
<evidence type="ECO:0000256" key="4">
    <source>
        <dbReference type="SAM" id="MobiDB-lite"/>
    </source>
</evidence>
<comment type="caution">
    <text evidence="5">The sequence shown here is derived from an EMBL/GenBank/DDBJ whole genome shotgun (WGS) entry which is preliminary data.</text>
</comment>
<dbReference type="GO" id="GO:0006412">
    <property type="term" value="P:translation"/>
    <property type="evidence" value="ECO:0007669"/>
    <property type="project" value="InterPro"/>
</dbReference>
<sequence length="136" mass="14835">MQALTQTRTRAFAPAAGSSSARRGVAVVTRVKPSRAGDYRALSEAELMQGVASLKAEYTKLQYMKRTRGKMTNPETLQDPTDDGVAPKGHEFKNVRRQLAQMLTVLREKQVADGLDRKASRALQKEASIAAGFGGR</sequence>
<dbReference type="HAMAP" id="MF_00374">
    <property type="entry name" value="Ribosomal_uL29"/>
    <property type="match status" value="1"/>
</dbReference>
<dbReference type="NCBIfam" id="TIGR00012">
    <property type="entry name" value="L29"/>
    <property type="match status" value="1"/>
</dbReference>
<feature type="compositionally biased region" description="Low complexity" evidence="4">
    <location>
        <begin position="10"/>
        <end position="23"/>
    </location>
</feature>
<dbReference type="FunCoup" id="A0A2V0PN29">
    <property type="interactions" value="567"/>
</dbReference>
<protein>
    <submittedName>
        <fullName evidence="5">Mitochondrial ribosomal protein L29</fullName>
    </submittedName>
</protein>
<accession>A0A2V0PN29</accession>
<dbReference type="CDD" id="cd00427">
    <property type="entry name" value="Ribosomal_L29_HIP"/>
    <property type="match status" value="1"/>
</dbReference>
<reference evidence="5 6" key="1">
    <citation type="journal article" date="2018" name="Sci. Rep.">
        <title>Raphidocelis subcapitata (=Pseudokirchneriella subcapitata) provides an insight into genome evolution and environmental adaptations in the Sphaeropleales.</title>
        <authorList>
            <person name="Suzuki S."/>
            <person name="Yamaguchi H."/>
            <person name="Nakajima N."/>
            <person name="Kawachi M."/>
        </authorList>
    </citation>
    <scope>NUCLEOTIDE SEQUENCE [LARGE SCALE GENOMIC DNA]</scope>
    <source>
        <strain evidence="5 6">NIES-35</strain>
    </source>
</reference>
<dbReference type="OrthoDB" id="528635at2759"/>
<comment type="similarity">
    <text evidence="1">Belongs to the universal ribosomal protein uL29 family.</text>
</comment>
<dbReference type="Gene3D" id="1.10.287.310">
    <property type="match status" value="1"/>
</dbReference>
<dbReference type="GO" id="GO:0005840">
    <property type="term" value="C:ribosome"/>
    <property type="evidence" value="ECO:0007669"/>
    <property type="project" value="UniProtKB-KW"/>
</dbReference>
<dbReference type="InterPro" id="IPR036049">
    <property type="entry name" value="Ribosomal_uL29_sf"/>
</dbReference>
<name>A0A2V0PN29_9CHLO</name>
<organism evidence="5 6">
    <name type="scientific">Raphidocelis subcapitata</name>
    <dbReference type="NCBI Taxonomy" id="307507"/>
    <lineage>
        <taxon>Eukaryota</taxon>
        <taxon>Viridiplantae</taxon>
        <taxon>Chlorophyta</taxon>
        <taxon>core chlorophytes</taxon>
        <taxon>Chlorophyceae</taxon>
        <taxon>CS clade</taxon>
        <taxon>Sphaeropleales</taxon>
        <taxon>Selenastraceae</taxon>
        <taxon>Raphidocelis</taxon>
    </lineage>
</organism>